<name>F2K223_MARM1</name>
<evidence type="ECO:0000313" key="2">
    <source>
        <dbReference type="Proteomes" id="UP000001062"/>
    </source>
</evidence>
<accession>F2K223</accession>
<dbReference type="KEGG" id="mme:Marme_1845"/>
<reference evidence="1 2" key="1">
    <citation type="journal article" date="2012" name="Stand. Genomic Sci.">
        <title>Complete genome sequence of the melanogenic marine bacterium Marinomonas mediterranea type strain (MMB-1(T)).</title>
        <authorList>
            <person name="Lucas-Elio P."/>
            <person name="Goodwin L."/>
            <person name="Woyke T."/>
            <person name="Pitluck S."/>
            <person name="Nolan M."/>
            <person name="Kyrpides N.C."/>
            <person name="Detter J.C."/>
            <person name="Copeland A."/>
            <person name="Teshima H."/>
            <person name="Bruce D."/>
            <person name="Detter C."/>
            <person name="Tapia R."/>
            <person name="Han S."/>
            <person name="Land M.L."/>
            <person name="Ivanova N."/>
            <person name="Mikhailova N."/>
            <person name="Johnston A.W."/>
            <person name="Sanchez-Amat A."/>
        </authorList>
    </citation>
    <scope>NUCLEOTIDE SEQUENCE [LARGE SCALE GENOMIC DNA]</scope>
    <source>
        <strain evidence="2">ATCC 700492 / JCM 21426 / NBRC 103028 / MMB-1</strain>
    </source>
</reference>
<dbReference type="PATRIC" id="fig|717774.3.peg.1900"/>
<protein>
    <submittedName>
        <fullName evidence="1">Uncharacterized protein</fullName>
    </submittedName>
</protein>
<organism evidence="1 2">
    <name type="scientific">Marinomonas mediterranea (strain ATCC 700492 / JCM 21426 / NBRC 103028 / MMB-1)</name>
    <dbReference type="NCBI Taxonomy" id="717774"/>
    <lineage>
        <taxon>Bacteria</taxon>
        <taxon>Pseudomonadati</taxon>
        <taxon>Pseudomonadota</taxon>
        <taxon>Gammaproteobacteria</taxon>
        <taxon>Oceanospirillales</taxon>
        <taxon>Oceanospirillaceae</taxon>
        <taxon>Marinomonas</taxon>
    </lineage>
</organism>
<evidence type="ECO:0000313" key="1">
    <source>
        <dbReference type="EMBL" id="ADZ91101.1"/>
    </source>
</evidence>
<proteinExistence type="predicted"/>
<gene>
    <name evidence="1" type="ordered locus">Marme_1845</name>
</gene>
<dbReference type="AlphaFoldDB" id="F2K223"/>
<dbReference type="Proteomes" id="UP000001062">
    <property type="component" value="Chromosome"/>
</dbReference>
<dbReference type="EMBL" id="CP002583">
    <property type="protein sequence ID" value="ADZ91101.1"/>
    <property type="molecule type" value="Genomic_DNA"/>
</dbReference>
<dbReference type="STRING" id="717774.Marme_1845"/>
<dbReference type="RefSeq" id="WP_013661006.1">
    <property type="nucleotide sequence ID" value="NC_015276.1"/>
</dbReference>
<dbReference type="HOGENOM" id="CLU_2844723_0_0_6"/>
<sequence>MALVPELMAISIENSLEQAGYKPTTDKAAGHDFYVAFSKGIIDHLNSNAEVVIEGGSSSGTYKVT</sequence>
<keyword evidence="2" id="KW-1185">Reference proteome</keyword>
<dbReference type="OrthoDB" id="15524at2"/>